<sequence>MTHTVIVSELIECNSLKTKHHASSCLSAGSEETARKSKRQGGTPLYTTENKTKHTTTLTKIVAEASRNT</sequence>
<organism evidence="2 3">
    <name type="scientific">Macrosiphum euphorbiae</name>
    <name type="common">potato aphid</name>
    <dbReference type="NCBI Taxonomy" id="13131"/>
    <lineage>
        <taxon>Eukaryota</taxon>
        <taxon>Metazoa</taxon>
        <taxon>Ecdysozoa</taxon>
        <taxon>Arthropoda</taxon>
        <taxon>Hexapoda</taxon>
        <taxon>Insecta</taxon>
        <taxon>Pterygota</taxon>
        <taxon>Neoptera</taxon>
        <taxon>Paraneoptera</taxon>
        <taxon>Hemiptera</taxon>
        <taxon>Sternorrhyncha</taxon>
        <taxon>Aphidomorpha</taxon>
        <taxon>Aphidoidea</taxon>
        <taxon>Aphididae</taxon>
        <taxon>Macrosiphini</taxon>
        <taxon>Macrosiphum</taxon>
    </lineage>
</organism>
<protein>
    <submittedName>
        <fullName evidence="2">Uncharacterized protein</fullName>
    </submittedName>
</protein>
<feature type="region of interest" description="Disordered" evidence="1">
    <location>
        <begin position="26"/>
        <end position="54"/>
    </location>
</feature>
<reference evidence="2 3" key="1">
    <citation type="submission" date="2023-01" db="EMBL/GenBank/DDBJ databases">
        <authorList>
            <person name="Whitehead M."/>
        </authorList>
    </citation>
    <scope>NUCLEOTIDE SEQUENCE [LARGE SCALE GENOMIC DNA]</scope>
</reference>
<accession>A0AAV0WU60</accession>
<evidence type="ECO:0000256" key="1">
    <source>
        <dbReference type="SAM" id="MobiDB-lite"/>
    </source>
</evidence>
<evidence type="ECO:0000313" key="2">
    <source>
        <dbReference type="EMBL" id="CAI6359371.1"/>
    </source>
</evidence>
<gene>
    <name evidence="2" type="ORF">MEUPH1_LOCUS14790</name>
</gene>
<evidence type="ECO:0000313" key="3">
    <source>
        <dbReference type="Proteomes" id="UP001160148"/>
    </source>
</evidence>
<dbReference type="AlphaFoldDB" id="A0AAV0WU60"/>
<dbReference type="Proteomes" id="UP001160148">
    <property type="component" value="Unassembled WGS sequence"/>
</dbReference>
<keyword evidence="3" id="KW-1185">Reference proteome</keyword>
<proteinExistence type="predicted"/>
<dbReference type="EMBL" id="CARXXK010000002">
    <property type="protein sequence ID" value="CAI6359371.1"/>
    <property type="molecule type" value="Genomic_DNA"/>
</dbReference>
<comment type="caution">
    <text evidence="2">The sequence shown here is derived from an EMBL/GenBank/DDBJ whole genome shotgun (WGS) entry which is preliminary data.</text>
</comment>
<name>A0AAV0WU60_9HEMI</name>